<evidence type="ECO:0000256" key="3">
    <source>
        <dbReference type="ARBA" id="ARBA00023136"/>
    </source>
</evidence>
<evidence type="ECO:0000256" key="1">
    <source>
        <dbReference type="ARBA" id="ARBA00022692"/>
    </source>
</evidence>
<dbReference type="InterPro" id="IPR020846">
    <property type="entry name" value="MFS_dom"/>
</dbReference>
<reference evidence="6" key="1">
    <citation type="submission" date="2019-03" db="EMBL/GenBank/DDBJ databases">
        <title>Lake Tanganyika Metagenome-Assembled Genomes (MAGs).</title>
        <authorList>
            <person name="Tran P."/>
        </authorList>
    </citation>
    <scope>NUCLEOTIDE SEQUENCE</scope>
    <source>
        <strain evidence="6">K_DeepCast_65m_m2_066</strain>
    </source>
</reference>
<dbReference type="PROSITE" id="PS50850">
    <property type="entry name" value="MFS"/>
    <property type="match status" value="1"/>
</dbReference>
<evidence type="ECO:0000256" key="4">
    <source>
        <dbReference type="SAM" id="Phobius"/>
    </source>
</evidence>
<feature type="transmembrane region" description="Helical" evidence="4">
    <location>
        <begin position="117"/>
        <end position="136"/>
    </location>
</feature>
<keyword evidence="1 4" id="KW-0812">Transmembrane</keyword>
<protein>
    <submittedName>
        <fullName evidence="6">MFS transporter</fullName>
    </submittedName>
</protein>
<gene>
    <name evidence="6" type="ORF">FJZ47_16625</name>
</gene>
<feature type="transmembrane region" description="Helical" evidence="4">
    <location>
        <begin position="88"/>
        <end position="111"/>
    </location>
</feature>
<dbReference type="PANTHER" id="PTHR11360:SF284">
    <property type="entry name" value="EG:103B4.3 PROTEIN-RELATED"/>
    <property type="match status" value="1"/>
</dbReference>
<feature type="transmembrane region" description="Helical" evidence="4">
    <location>
        <begin position="148"/>
        <end position="168"/>
    </location>
</feature>
<dbReference type="PANTHER" id="PTHR11360">
    <property type="entry name" value="MONOCARBOXYLATE TRANSPORTER"/>
    <property type="match status" value="1"/>
</dbReference>
<evidence type="ECO:0000313" key="7">
    <source>
        <dbReference type="Proteomes" id="UP000712673"/>
    </source>
</evidence>
<feature type="domain" description="Major facilitator superfamily (MFS) profile" evidence="5">
    <location>
        <begin position="23"/>
        <end position="287"/>
    </location>
</feature>
<dbReference type="Pfam" id="PF07690">
    <property type="entry name" value="MFS_1"/>
    <property type="match status" value="1"/>
</dbReference>
<dbReference type="InterPro" id="IPR050327">
    <property type="entry name" value="Proton-linked_MCT"/>
</dbReference>
<dbReference type="Gene3D" id="1.20.1250.20">
    <property type="entry name" value="MFS general substrate transporter like domains"/>
    <property type="match status" value="1"/>
</dbReference>
<keyword evidence="3 4" id="KW-0472">Membrane</keyword>
<proteinExistence type="predicted"/>
<name>A0A937W456_UNCTE</name>
<evidence type="ECO:0000256" key="2">
    <source>
        <dbReference type="ARBA" id="ARBA00022989"/>
    </source>
</evidence>
<feature type="transmembrane region" description="Helical" evidence="4">
    <location>
        <begin position="21"/>
        <end position="41"/>
    </location>
</feature>
<feature type="transmembrane region" description="Helical" evidence="4">
    <location>
        <begin position="61"/>
        <end position="81"/>
    </location>
</feature>
<comment type="caution">
    <text evidence="6">The sequence shown here is derived from an EMBL/GenBank/DDBJ whole genome shotgun (WGS) entry which is preliminary data.</text>
</comment>
<dbReference type="EMBL" id="VGLS01000565">
    <property type="protein sequence ID" value="MBM3225410.1"/>
    <property type="molecule type" value="Genomic_DNA"/>
</dbReference>
<feature type="transmembrane region" description="Helical" evidence="4">
    <location>
        <begin position="180"/>
        <end position="199"/>
    </location>
</feature>
<organism evidence="6 7">
    <name type="scientific">Tectimicrobiota bacterium</name>
    <dbReference type="NCBI Taxonomy" id="2528274"/>
    <lineage>
        <taxon>Bacteria</taxon>
        <taxon>Pseudomonadati</taxon>
        <taxon>Nitrospinota/Tectimicrobiota group</taxon>
        <taxon>Candidatus Tectimicrobiota</taxon>
    </lineage>
</organism>
<dbReference type="InterPro" id="IPR036259">
    <property type="entry name" value="MFS_trans_sf"/>
</dbReference>
<feature type="transmembrane region" description="Helical" evidence="4">
    <location>
        <begin position="243"/>
        <end position="265"/>
    </location>
</feature>
<accession>A0A937W456</accession>
<dbReference type="GO" id="GO:0022857">
    <property type="term" value="F:transmembrane transporter activity"/>
    <property type="evidence" value="ECO:0007669"/>
    <property type="project" value="InterPro"/>
</dbReference>
<sequence>MPGEWVPTPAAHRPARFFYGWYIVAASCVMLFFNSGARYSIGVLFKPMLAEFGWSRSTLSLAVFLNMGVFALAVTVVGRLYDRYGPQWVILGATVLLSAGYILTACIQSFWQLMLCYGVLAALGLAGTSVPLVATLTSKWFHTRRGLAVSLALTGSCIGQFALVPLFTQVTLLYGWRSSYLAIGVIMLLVNVVLALRVIKGDPQQLGLQPLGQSASAHQQPSVRPAQVLPDLSLRQALRTRSYWCFLVVMAVCGSGDFFVTTHLIPWVTDQGVSRPQQAICWPGTAS</sequence>
<dbReference type="Proteomes" id="UP000712673">
    <property type="component" value="Unassembled WGS sequence"/>
</dbReference>
<evidence type="ECO:0000313" key="6">
    <source>
        <dbReference type="EMBL" id="MBM3225410.1"/>
    </source>
</evidence>
<keyword evidence="2 4" id="KW-1133">Transmembrane helix</keyword>
<evidence type="ECO:0000259" key="5">
    <source>
        <dbReference type="PROSITE" id="PS50850"/>
    </source>
</evidence>
<dbReference type="InterPro" id="IPR011701">
    <property type="entry name" value="MFS"/>
</dbReference>
<dbReference type="SUPFAM" id="SSF103473">
    <property type="entry name" value="MFS general substrate transporter"/>
    <property type="match status" value="1"/>
</dbReference>
<dbReference type="AlphaFoldDB" id="A0A937W456"/>